<keyword evidence="10" id="KW-1185">Reference proteome</keyword>
<evidence type="ECO:0000256" key="3">
    <source>
        <dbReference type="ARBA" id="ARBA00022801"/>
    </source>
</evidence>
<dbReference type="Gene3D" id="3.40.50.300">
    <property type="entry name" value="P-loop containing nucleotide triphosphate hydrolases"/>
    <property type="match status" value="1"/>
</dbReference>
<dbReference type="EMBL" id="CAFZ01000137">
    <property type="protein sequence ID" value="CCA71852.1"/>
    <property type="molecule type" value="Genomic_DNA"/>
</dbReference>
<dbReference type="GO" id="GO:0007005">
    <property type="term" value="P:mitochondrion organization"/>
    <property type="evidence" value="ECO:0007669"/>
    <property type="project" value="UniProtKB-ARBA"/>
</dbReference>
<sequence>MASHIDCYSAAVRALDNFRMLCLAGLPKNLVPQLNSEIQRFVLTLWSDDVYISCTHTPAYVDILSDLSLEEALKKMNHALSSLISLFDLESDIAENQNDKPAFTSLILSPVPPQQSTVADACEILERRRKYIKGLSSNLHALVLKVAKRDPLQFQNAPYGQFAEQFTQNVKYLKRTFINTPFSINPASAIHNSPYPLRILNELRVEPYSELGTELVCHPAFRELESSGRLWVHAQNTVPFGAASGSRPSNNRIHRGELHQLAENLLRTLQSSQVHLDAALDVSGSYENKELVDGVQMIPTIAVKVGESLVNYQDELCATPRFAVCGPVKAGKSTFLNVLIGSSLLPTDSIGCTSWPTVIRHNENATIPRLRVSPGHFKKYFDILRTWVAQTAPRNKANFIQWSEVRGQYQQLPRALQDRVTEFIDENFELPEWSYGDEEILKTINDLLRVCTALFRDSKPKRNSQPKQGKPWADDGNFPVLEIRYGELARDLKDMEFVDLPGQNDHGMNKSDLEAIWKGAMEGCHGAIMIVPAIRGMYSDHASKEVGTFINRSTSGPKIMIGTKRDQQDLDDWSSQDQEDMARLLFPEAHLPAVLPRILECAPPLYTGVRNLEHKIQLAESTGQTLTAKAMKEFGGPALWRRFVGNDPNTCSTPEIIERELPTRLEDALKLSNVGRLSGYLRTLLYEEAKDQRYIKKLDAVRTSFESLWIKQRLVLHLSSEQKMHLQRARDDTIRYGEYTNSAIEKWEVDEAAFTQNVLESMEDELEDTISQATEQLERVIRAEKNYRGDGILINGGLLFIKRAGAEKYLDNTERELFHAIDSLQAILINKVRLKAGDAWRERLLGLPDYIKDSRTKASSTGDQSPMSSYEQELQTKTHRELQSLCNQRIGAMVKKLVAKKMESSALKQTGGRKGHTIFRIKNPFRARQEATASAVGSPGEFEWAWDEKDDRILESLMTSENFENDESSAGNAISELDAQELFVRGINLNGCLDRAPLSANLAIDSEYGILHEKPKSSIQLTFAELTESHTKTLSSWQALLKREMTQSITGGIKFTSRVAKMTVKQMIDKRSRELKAILDGCKEPLKEAAVETLISLHANCVSSYGAVDELRSLLAAECESSRGLASQEQS</sequence>
<dbReference type="OrthoDB" id="2804455at2759"/>
<dbReference type="Proteomes" id="UP000007148">
    <property type="component" value="Unassembled WGS sequence"/>
</dbReference>
<feature type="coiled-coil region" evidence="6">
    <location>
        <begin position="752"/>
        <end position="783"/>
    </location>
</feature>
<dbReference type="PANTHER" id="PTHR10465">
    <property type="entry name" value="TRANSMEMBRANE GTPASE FZO1"/>
    <property type="match status" value="1"/>
</dbReference>
<keyword evidence="6" id="KW-0175">Coiled coil</keyword>
<comment type="caution">
    <text evidence="9">The sequence shown here is derived from an EMBL/GenBank/DDBJ whole genome shotgun (WGS) entry which is preliminary data.</text>
</comment>
<dbReference type="GO" id="GO:0016020">
    <property type="term" value="C:membrane"/>
    <property type="evidence" value="ECO:0007669"/>
    <property type="project" value="UniProtKB-SubCell"/>
</dbReference>
<dbReference type="InParanoid" id="G4TKK9"/>
<evidence type="ECO:0000256" key="2">
    <source>
        <dbReference type="ARBA" id="ARBA00022741"/>
    </source>
</evidence>
<dbReference type="GO" id="GO:0005525">
    <property type="term" value="F:GTP binding"/>
    <property type="evidence" value="ECO:0007669"/>
    <property type="project" value="UniProtKB-KW"/>
</dbReference>
<evidence type="ECO:0000256" key="5">
    <source>
        <dbReference type="ARBA" id="ARBA00023136"/>
    </source>
</evidence>
<dbReference type="CDD" id="cd00882">
    <property type="entry name" value="Ras_like_GTPase"/>
    <property type="match status" value="1"/>
</dbReference>
<evidence type="ECO:0000313" key="9">
    <source>
        <dbReference type="EMBL" id="CCA71852.1"/>
    </source>
</evidence>
<dbReference type="InterPro" id="IPR027094">
    <property type="entry name" value="Mitofusin_fam"/>
</dbReference>
<keyword evidence="2" id="KW-0547">Nucleotide-binding</keyword>
<evidence type="ECO:0000256" key="1">
    <source>
        <dbReference type="ARBA" id="ARBA00004370"/>
    </source>
</evidence>
<evidence type="ECO:0000256" key="7">
    <source>
        <dbReference type="SAM" id="MobiDB-lite"/>
    </source>
</evidence>
<dbReference type="AlphaFoldDB" id="G4TKK9"/>
<dbReference type="HOGENOM" id="CLU_279531_0_0_1"/>
<dbReference type="GO" id="GO:0003924">
    <property type="term" value="F:GTPase activity"/>
    <property type="evidence" value="ECO:0007669"/>
    <property type="project" value="InterPro"/>
</dbReference>
<evidence type="ECO:0000259" key="8">
    <source>
        <dbReference type="Pfam" id="PF00350"/>
    </source>
</evidence>
<evidence type="ECO:0000256" key="6">
    <source>
        <dbReference type="SAM" id="Coils"/>
    </source>
</evidence>
<feature type="region of interest" description="Disordered" evidence="7">
    <location>
        <begin position="855"/>
        <end position="876"/>
    </location>
</feature>
<proteinExistence type="predicted"/>
<keyword evidence="5" id="KW-0472">Membrane</keyword>
<feature type="domain" description="Dynamin N-terminal" evidence="8">
    <location>
        <begin position="323"/>
        <end position="537"/>
    </location>
</feature>
<dbReference type="PANTHER" id="PTHR10465:SF0">
    <property type="entry name" value="SARCALUMENIN"/>
    <property type="match status" value="1"/>
</dbReference>
<name>G4TKK9_SERID</name>
<dbReference type="SUPFAM" id="SSF52540">
    <property type="entry name" value="P-loop containing nucleoside triphosphate hydrolases"/>
    <property type="match status" value="1"/>
</dbReference>
<keyword evidence="4" id="KW-0342">GTP-binding</keyword>
<reference evidence="9 10" key="1">
    <citation type="journal article" date="2011" name="PLoS Pathog.">
        <title>Endophytic Life Strategies Decoded by Genome and Transcriptome Analyses of the Mutualistic Root Symbiont Piriformospora indica.</title>
        <authorList>
            <person name="Zuccaro A."/>
            <person name="Lahrmann U."/>
            <person name="Guldener U."/>
            <person name="Langen G."/>
            <person name="Pfiffi S."/>
            <person name="Biedenkopf D."/>
            <person name="Wong P."/>
            <person name="Samans B."/>
            <person name="Grimm C."/>
            <person name="Basiewicz M."/>
            <person name="Murat C."/>
            <person name="Martin F."/>
            <person name="Kogel K.H."/>
        </authorList>
    </citation>
    <scope>NUCLEOTIDE SEQUENCE [LARGE SCALE GENOMIC DNA]</scope>
    <source>
        <strain evidence="9 10">DSM 11827</strain>
    </source>
</reference>
<comment type="subcellular location">
    <subcellularLocation>
        <location evidence="1">Membrane</location>
    </subcellularLocation>
</comment>
<gene>
    <name evidence="9" type="ORF">PIIN_05787</name>
</gene>
<dbReference type="InterPro" id="IPR045063">
    <property type="entry name" value="Dynamin_N"/>
</dbReference>
<accession>G4TKK9</accession>
<protein>
    <recommendedName>
        <fullName evidence="8">Dynamin N-terminal domain-containing protein</fullName>
    </recommendedName>
</protein>
<feature type="compositionally biased region" description="Polar residues" evidence="7">
    <location>
        <begin position="857"/>
        <end position="873"/>
    </location>
</feature>
<organism evidence="9 10">
    <name type="scientific">Serendipita indica (strain DSM 11827)</name>
    <name type="common">Root endophyte fungus</name>
    <name type="synonym">Piriformospora indica</name>
    <dbReference type="NCBI Taxonomy" id="1109443"/>
    <lineage>
        <taxon>Eukaryota</taxon>
        <taxon>Fungi</taxon>
        <taxon>Dikarya</taxon>
        <taxon>Basidiomycota</taxon>
        <taxon>Agaricomycotina</taxon>
        <taxon>Agaricomycetes</taxon>
        <taxon>Sebacinales</taxon>
        <taxon>Serendipitaceae</taxon>
        <taxon>Serendipita</taxon>
    </lineage>
</organism>
<dbReference type="Pfam" id="PF00350">
    <property type="entry name" value="Dynamin_N"/>
    <property type="match status" value="1"/>
</dbReference>
<evidence type="ECO:0000256" key="4">
    <source>
        <dbReference type="ARBA" id="ARBA00023134"/>
    </source>
</evidence>
<keyword evidence="3" id="KW-0378">Hydrolase</keyword>
<dbReference type="InterPro" id="IPR027417">
    <property type="entry name" value="P-loop_NTPase"/>
</dbReference>
<evidence type="ECO:0000313" key="10">
    <source>
        <dbReference type="Proteomes" id="UP000007148"/>
    </source>
</evidence>